<dbReference type="InterPro" id="IPR051990">
    <property type="entry name" value="CCPG1/PBIP1"/>
</dbReference>
<feature type="compositionally biased region" description="Basic and acidic residues" evidence="3">
    <location>
        <begin position="1"/>
        <end position="11"/>
    </location>
</feature>
<accession>A0A8J6EKR1</accession>
<dbReference type="AlphaFoldDB" id="A0A8J6EKR1"/>
<feature type="compositionally biased region" description="Basic and acidic residues" evidence="3">
    <location>
        <begin position="1037"/>
        <end position="1069"/>
    </location>
</feature>
<protein>
    <recommendedName>
        <fullName evidence="7">Pre-B-cell leukemia transcription factor-interacting protein 1</fullName>
    </recommendedName>
</protein>
<feature type="region of interest" description="Disordered" evidence="3">
    <location>
        <begin position="447"/>
        <end position="610"/>
    </location>
</feature>
<evidence type="ECO:0008006" key="7">
    <source>
        <dbReference type="Google" id="ProtNLM"/>
    </source>
</evidence>
<name>A0A8J6EKR1_ELECQ</name>
<keyword evidence="1 2" id="KW-0175">Coiled coil</keyword>
<feature type="compositionally biased region" description="Basic and acidic residues" evidence="3">
    <location>
        <begin position="956"/>
        <end position="986"/>
    </location>
</feature>
<feature type="compositionally biased region" description="Basic and acidic residues" evidence="3">
    <location>
        <begin position="495"/>
        <end position="519"/>
    </location>
</feature>
<evidence type="ECO:0000256" key="2">
    <source>
        <dbReference type="SAM" id="Coils"/>
    </source>
</evidence>
<sequence length="1127" mass="131852">MAESLESRDSENNWVIPSAESFPVETVGATQDGAEEATAAGFEPVTPPASEEAAPPPDGKLSREIGEGPANQELPVTEEPKKLDEEQEPPPMVESPKGPSTAASCFQKLAQLIPEPLSLGVLRTWGQHSASGTGGDLEEVSCSSSDDDVEGLRKRVGRAAPPVSAGPSVREAAQQDADAGLSLNLNTLIIAAFGLICIGLLVFSGGGFSSDDDTPQTVVSRSMKDGEKQPPQVISDIQEWIELHADQFTGDPSSLQVMSGLLDKVAKENQEIRHMQANLQAQKEELEALLSTSEGRNVTPRPQHPGLTEENVRLKDALLKEETAHLSAKEELQSLQEKLEVLETSSLEKEALVVENAQVKVDLDALRRQIEGFLTQKETLVAESQMLRQELDKQRLLVASMRQDLENLVTKSTEEEDEKLLQERLSEMSSRLAMEAQRSETWEKKYVEHAQRRKEQVGEDKRDHGPKEWKKSGKLYDHSTPGGDFRKPHYKHGKRWTEESHRESQHEEWRSKKHDDKHWQDKKHRHWQEEKAGVEIQEERETWKSKDKEHRSKDSVHHRHDHPERQTGHHRGEDREGFHPRKGQKDFTDSHKRREDSERGKEHRHHDHNKFWKKLSDHQYRVPEGCSGLEDCARKDGMDLFNMELKPVQRKQFEEVLLNYLTKSHLSEHLPELTPLLDGSFEGPLFSHHKIRFKDFVDDMEDFLEDVARKEMGNDDIVDDFERYVYISLFGEAATKKRFAKKDEQQKTKKYYKYSGKLEKTYDQGLNQSDDRHPVANKLFRSDHHGDSSDFRPIKKQKTYEKHKPWSPNPQYKEESNYKYKNEDKHNPKTNQRSPKHSDHDENGGSFHYHSHHSDKKPKYPHTKPGREAGGHHHNKEEREEWQRRHHDQHNYDPENRGHHKEQKFPDKRFGKDPDKYKERNPDKYKEGVEHKPYLKKHEKDAENKRYQSYQRHGSLHRDDWAADHKPWRDGDRGHTQPEFFHDNDQRPTQVYPPKTYYHKHEEDKATHRDFHQKHEDKHGNYHQKHGKDKPNNYPQKYEEAKDRDRNDHHKFDKAYHQHNVNRDADYPHKHNKDHHKHEHDWDGDYHHKHREDKNKHGNYGYKHNEERRPKDHHHKYDDHHNPPRKY</sequence>
<feature type="compositionally biased region" description="Basic residues" evidence="3">
    <location>
        <begin position="849"/>
        <end position="864"/>
    </location>
</feature>
<feature type="coiled-coil region" evidence="2">
    <location>
        <begin position="258"/>
        <end position="418"/>
    </location>
</feature>
<feature type="transmembrane region" description="Helical" evidence="4">
    <location>
        <begin position="188"/>
        <end position="208"/>
    </location>
</feature>
<feature type="compositionally biased region" description="Basic and acidic residues" evidence="3">
    <location>
        <begin position="1079"/>
        <end position="1096"/>
    </location>
</feature>
<organism evidence="5 6">
    <name type="scientific">Eleutherodactylus coqui</name>
    <name type="common">Puerto Rican coqui</name>
    <dbReference type="NCBI Taxonomy" id="57060"/>
    <lineage>
        <taxon>Eukaryota</taxon>
        <taxon>Metazoa</taxon>
        <taxon>Chordata</taxon>
        <taxon>Craniata</taxon>
        <taxon>Vertebrata</taxon>
        <taxon>Euteleostomi</taxon>
        <taxon>Amphibia</taxon>
        <taxon>Batrachia</taxon>
        <taxon>Anura</taxon>
        <taxon>Neobatrachia</taxon>
        <taxon>Hyloidea</taxon>
        <taxon>Eleutherodactylidae</taxon>
        <taxon>Eleutherodactylinae</taxon>
        <taxon>Eleutherodactylus</taxon>
        <taxon>Eleutherodactylus</taxon>
    </lineage>
</organism>
<dbReference type="EMBL" id="WNTK01000195">
    <property type="protein sequence ID" value="KAG9471009.1"/>
    <property type="molecule type" value="Genomic_DNA"/>
</dbReference>
<evidence type="ECO:0000256" key="4">
    <source>
        <dbReference type="SAM" id="Phobius"/>
    </source>
</evidence>
<feature type="compositionally biased region" description="Basic and acidic residues" evidence="3">
    <location>
        <begin position="999"/>
        <end position="1020"/>
    </location>
</feature>
<dbReference type="Proteomes" id="UP000770717">
    <property type="component" value="Unassembled WGS sequence"/>
</dbReference>
<evidence type="ECO:0000256" key="1">
    <source>
        <dbReference type="ARBA" id="ARBA00023054"/>
    </source>
</evidence>
<feature type="compositionally biased region" description="Basic and acidic residues" evidence="3">
    <location>
        <begin position="865"/>
        <end position="946"/>
    </location>
</feature>
<proteinExistence type="predicted"/>
<evidence type="ECO:0000313" key="6">
    <source>
        <dbReference type="Proteomes" id="UP000770717"/>
    </source>
</evidence>
<reference evidence="5" key="1">
    <citation type="thesis" date="2020" institute="ProQuest LLC" country="789 East Eisenhower Parkway, Ann Arbor, MI, USA">
        <title>Comparative Genomics and Chromosome Evolution.</title>
        <authorList>
            <person name="Mudd A.B."/>
        </authorList>
    </citation>
    <scope>NUCLEOTIDE SEQUENCE</scope>
    <source>
        <strain evidence="5">HN-11 Male</strain>
        <tissue evidence="5">Kidney and liver</tissue>
    </source>
</reference>
<feature type="region of interest" description="Disordered" evidence="3">
    <location>
        <begin position="1"/>
        <end position="101"/>
    </location>
</feature>
<keyword evidence="6" id="KW-1185">Reference proteome</keyword>
<dbReference type="OrthoDB" id="8947092at2759"/>
<evidence type="ECO:0000256" key="3">
    <source>
        <dbReference type="SAM" id="MobiDB-lite"/>
    </source>
</evidence>
<keyword evidence="4" id="KW-0472">Membrane</keyword>
<feature type="region of interest" description="Disordered" evidence="3">
    <location>
        <begin position="779"/>
        <end position="1127"/>
    </location>
</feature>
<comment type="caution">
    <text evidence="5">The sequence shown here is derived from an EMBL/GenBank/DDBJ whole genome shotgun (WGS) entry which is preliminary data.</text>
</comment>
<keyword evidence="4" id="KW-1133">Transmembrane helix</keyword>
<feature type="compositionally biased region" description="Basic and acidic residues" evidence="3">
    <location>
        <begin position="527"/>
        <end position="601"/>
    </location>
</feature>
<feature type="compositionally biased region" description="Basic and acidic residues" evidence="3">
    <location>
        <begin position="812"/>
        <end position="827"/>
    </location>
</feature>
<keyword evidence="4" id="KW-0812">Transmembrane</keyword>
<gene>
    <name evidence="5" type="ORF">GDO78_016130</name>
</gene>
<dbReference type="PANTHER" id="PTHR28638">
    <property type="entry name" value="CELL CYCLE PROGRESSION PROTEIN 1"/>
    <property type="match status" value="1"/>
</dbReference>
<dbReference type="GO" id="GO:0016020">
    <property type="term" value="C:membrane"/>
    <property type="evidence" value="ECO:0007669"/>
    <property type="project" value="TreeGrafter"/>
</dbReference>
<feature type="compositionally biased region" description="Basic and acidic residues" evidence="3">
    <location>
        <begin position="1103"/>
        <end position="1127"/>
    </location>
</feature>
<feature type="compositionally biased region" description="Basic and acidic residues" evidence="3">
    <location>
        <begin position="779"/>
        <end position="804"/>
    </location>
</feature>
<feature type="compositionally biased region" description="Basic and acidic residues" evidence="3">
    <location>
        <begin position="447"/>
        <end position="477"/>
    </location>
</feature>
<dbReference type="PANTHER" id="PTHR28638:SF1">
    <property type="entry name" value="PRE-B-CELL LEUKEMIA TRANSCRIPTION FACTOR-INTERACTING PROTEIN 1"/>
    <property type="match status" value="1"/>
</dbReference>
<evidence type="ECO:0000313" key="5">
    <source>
        <dbReference type="EMBL" id="KAG9471009.1"/>
    </source>
</evidence>